<evidence type="ECO:0000313" key="2">
    <source>
        <dbReference type="Proteomes" id="UP000692954"/>
    </source>
</evidence>
<evidence type="ECO:0000313" key="1">
    <source>
        <dbReference type="EMBL" id="CAD8066301.1"/>
    </source>
</evidence>
<keyword evidence="2" id="KW-1185">Reference proteome</keyword>
<gene>
    <name evidence="1" type="ORF">PSON_ATCC_30995.1.T0210265</name>
</gene>
<name>A0A8S1LIT4_9CILI</name>
<organism evidence="1 2">
    <name type="scientific">Paramecium sonneborni</name>
    <dbReference type="NCBI Taxonomy" id="65129"/>
    <lineage>
        <taxon>Eukaryota</taxon>
        <taxon>Sar</taxon>
        <taxon>Alveolata</taxon>
        <taxon>Ciliophora</taxon>
        <taxon>Intramacronucleata</taxon>
        <taxon>Oligohymenophorea</taxon>
        <taxon>Peniculida</taxon>
        <taxon>Parameciidae</taxon>
        <taxon>Paramecium</taxon>
    </lineage>
</organism>
<sequence length="406" mass="48912">MKGFNYKSCLTYPFNRPISEMKSIIEKDSFQISEINEELKIVTYTIDNSKSIKLSYLLQFIEVKFLKLSLAQFIQLGIDIYNKYKYLVQNQIQHKYLSSDRVYLTVQNEQSAFSILPGLLKYSINFTGYDCPFYELENYEFYQKSDGQSIKEIITNIIQIAIKQFNLRNNAINEQPQNDRCNIQNKEVIYQKIYIDGICRSLDSFYINANEIFEKFNNYENQQQLLNGIDLQFDKNVFWRNKRLQKVNENIQTLIQKNYQIHKWYKTEYLLLQTLPLIIKEVKESYFYQQQILDQYKNFKNLQFIIGCVSDQDCNSIIDRYLQKAKEKYKFHIDKSIIYQNTISQIHIKFKCLNYFYNNIQFQTLQDQKILNQIESIKKKLLEQIVEEKMKEQIESNIIRILEEMF</sequence>
<reference evidence="1" key="1">
    <citation type="submission" date="2021-01" db="EMBL/GenBank/DDBJ databases">
        <authorList>
            <consortium name="Genoscope - CEA"/>
            <person name="William W."/>
        </authorList>
    </citation>
    <scope>NUCLEOTIDE SEQUENCE</scope>
</reference>
<accession>A0A8S1LIT4</accession>
<proteinExistence type="predicted"/>
<comment type="caution">
    <text evidence="1">The sequence shown here is derived from an EMBL/GenBank/DDBJ whole genome shotgun (WGS) entry which is preliminary data.</text>
</comment>
<dbReference type="AlphaFoldDB" id="A0A8S1LIT4"/>
<protein>
    <submittedName>
        <fullName evidence="1">Uncharacterized protein</fullName>
    </submittedName>
</protein>
<dbReference type="Proteomes" id="UP000692954">
    <property type="component" value="Unassembled WGS sequence"/>
</dbReference>
<dbReference type="EMBL" id="CAJJDN010000021">
    <property type="protein sequence ID" value="CAD8066301.1"/>
    <property type="molecule type" value="Genomic_DNA"/>
</dbReference>
<dbReference type="OrthoDB" id="305375at2759"/>